<feature type="binding site" description="in other chain" evidence="8">
    <location>
        <position position="130"/>
    </location>
    <ligand>
        <name>IMP</name>
        <dbReference type="ChEBI" id="CHEBI:58053"/>
        <note>ligand shared between dimeric partners</note>
    </ligand>
</feature>
<evidence type="ECO:0000256" key="1">
    <source>
        <dbReference type="ARBA" id="ARBA00011738"/>
    </source>
</evidence>
<feature type="binding site" evidence="8">
    <location>
        <begin position="41"/>
        <end position="43"/>
    </location>
    <ligand>
        <name>GTP</name>
        <dbReference type="ChEBI" id="CHEBI:37565"/>
    </ligand>
</feature>
<comment type="catalytic activity">
    <reaction evidence="8 10">
        <text>IMP + L-aspartate + GTP = N(6)-(1,2-dicarboxyethyl)-AMP + GDP + phosphate + 2 H(+)</text>
        <dbReference type="Rhea" id="RHEA:15753"/>
        <dbReference type="ChEBI" id="CHEBI:15378"/>
        <dbReference type="ChEBI" id="CHEBI:29991"/>
        <dbReference type="ChEBI" id="CHEBI:37565"/>
        <dbReference type="ChEBI" id="CHEBI:43474"/>
        <dbReference type="ChEBI" id="CHEBI:57567"/>
        <dbReference type="ChEBI" id="CHEBI:58053"/>
        <dbReference type="ChEBI" id="CHEBI:58189"/>
        <dbReference type="EC" id="6.3.4.4"/>
    </reaction>
</comment>
<dbReference type="CDD" id="cd03108">
    <property type="entry name" value="AdSS"/>
    <property type="match status" value="1"/>
</dbReference>
<dbReference type="HAMAP" id="MF_00011">
    <property type="entry name" value="Adenylosucc_synth"/>
    <property type="match status" value="1"/>
</dbReference>
<dbReference type="SMART" id="SM00788">
    <property type="entry name" value="Adenylsucc_synt"/>
    <property type="match status" value="1"/>
</dbReference>
<evidence type="ECO:0000256" key="2">
    <source>
        <dbReference type="ARBA" id="ARBA00022598"/>
    </source>
</evidence>
<dbReference type="EMBL" id="JBGUAW010000012">
    <property type="protein sequence ID" value="MFA9462311.1"/>
    <property type="molecule type" value="Genomic_DNA"/>
</dbReference>
<feature type="binding site" evidence="8">
    <location>
        <begin position="414"/>
        <end position="416"/>
    </location>
    <ligand>
        <name>GTP</name>
        <dbReference type="ChEBI" id="CHEBI:37565"/>
    </ligand>
</feature>
<dbReference type="InterPro" id="IPR042109">
    <property type="entry name" value="Adenylosuccinate_synth_dom1"/>
</dbReference>
<dbReference type="NCBIfam" id="NF002223">
    <property type="entry name" value="PRK01117.1"/>
    <property type="match status" value="1"/>
</dbReference>
<feature type="binding site" evidence="8">
    <location>
        <position position="14"/>
    </location>
    <ligand>
        <name>Mg(2+)</name>
        <dbReference type="ChEBI" id="CHEBI:18420"/>
    </ligand>
</feature>
<feature type="binding site" description="in other chain" evidence="8">
    <location>
        <begin position="39"/>
        <end position="42"/>
    </location>
    <ligand>
        <name>IMP</name>
        <dbReference type="ChEBI" id="CHEBI:58053"/>
        <note>ligand shared between dimeric partners</note>
    </ligand>
</feature>
<evidence type="ECO:0000313" key="11">
    <source>
        <dbReference type="EMBL" id="MFA9462311.1"/>
    </source>
</evidence>
<feature type="active site" evidence="9">
    <location>
        <position position="141"/>
    </location>
</feature>
<keyword evidence="12" id="KW-1185">Reference proteome</keyword>
<keyword evidence="5 8" id="KW-0658">Purine biosynthesis</keyword>
<proteinExistence type="inferred from homology"/>
<evidence type="ECO:0000256" key="8">
    <source>
        <dbReference type="HAMAP-Rule" id="MF_00011"/>
    </source>
</evidence>
<feature type="binding site" description="in other chain" evidence="8">
    <location>
        <begin position="14"/>
        <end position="17"/>
    </location>
    <ligand>
        <name>IMP</name>
        <dbReference type="ChEBI" id="CHEBI:58053"/>
        <note>ligand shared between dimeric partners</note>
    </ligand>
</feature>
<comment type="pathway">
    <text evidence="8 10">Purine metabolism; AMP biosynthesis via de novo pathway; AMP from IMP: step 1/2.</text>
</comment>
<evidence type="ECO:0000256" key="6">
    <source>
        <dbReference type="ARBA" id="ARBA00022842"/>
    </source>
</evidence>
<feature type="active site" description="Proton donor" evidence="8">
    <location>
        <position position="42"/>
    </location>
</feature>
<evidence type="ECO:0000256" key="4">
    <source>
        <dbReference type="ARBA" id="ARBA00022741"/>
    </source>
</evidence>
<evidence type="ECO:0000313" key="12">
    <source>
        <dbReference type="Proteomes" id="UP001575181"/>
    </source>
</evidence>
<evidence type="ECO:0000256" key="3">
    <source>
        <dbReference type="ARBA" id="ARBA00022723"/>
    </source>
</evidence>
<keyword evidence="6 8" id="KW-0460">Magnesium</keyword>
<accession>A0ABV4U0K2</accession>
<feature type="binding site" evidence="8">
    <location>
        <position position="144"/>
    </location>
    <ligand>
        <name>IMP</name>
        <dbReference type="ChEBI" id="CHEBI:58053"/>
        <note>ligand shared between dimeric partners</note>
    </ligand>
</feature>
<feature type="binding site" evidence="8">
    <location>
        <begin position="13"/>
        <end position="19"/>
    </location>
    <ligand>
        <name>GTP</name>
        <dbReference type="ChEBI" id="CHEBI:37565"/>
    </ligand>
</feature>
<feature type="binding site" evidence="8">
    <location>
        <position position="306"/>
    </location>
    <ligand>
        <name>GTP</name>
        <dbReference type="ChEBI" id="CHEBI:37565"/>
    </ligand>
</feature>
<dbReference type="InterPro" id="IPR001114">
    <property type="entry name" value="Adenylosuccinate_synthetase"/>
</dbReference>
<dbReference type="Proteomes" id="UP001575181">
    <property type="component" value="Unassembled WGS sequence"/>
</dbReference>
<comment type="caution">
    <text evidence="11">The sequence shown here is derived from an EMBL/GenBank/DDBJ whole genome shotgun (WGS) entry which is preliminary data.</text>
</comment>
<dbReference type="PANTHER" id="PTHR11846:SF0">
    <property type="entry name" value="ADENYLOSUCCINATE SYNTHETASE"/>
    <property type="match status" value="1"/>
</dbReference>
<comment type="cofactor">
    <cofactor evidence="8">
        <name>Mg(2+)</name>
        <dbReference type="ChEBI" id="CHEBI:18420"/>
    </cofactor>
    <text evidence="8">Binds 1 Mg(2+) ion per subunit.</text>
</comment>
<dbReference type="RefSeq" id="WP_373657101.1">
    <property type="nucleotide sequence ID" value="NZ_JBGUAW010000012.1"/>
</dbReference>
<feature type="binding site" evidence="8">
    <location>
        <begin position="300"/>
        <end position="306"/>
    </location>
    <ligand>
        <name>substrate</name>
    </ligand>
</feature>
<dbReference type="Gene3D" id="3.40.440.10">
    <property type="entry name" value="Adenylosuccinate Synthetase, subunit A, domain 1"/>
    <property type="match status" value="1"/>
</dbReference>
<feature type="binding site" description="in other chain" evidence="8">
    <location>
        <position position="225"/>
    </location>
    <ligand>
        <name>IMP</name>
        <dbReference type="ChEBI" id="CHEBI:58053"/>
        <note>ligand shared between dimeric partners</note>
    </ligand>
</feature>
<keyword evidence="7 8" id="KW-0342">GTP-binding</keyword>
<evidence type="ECO:0000256" key="7">
    <source>
        <dbReference type="ARBA" id="ARBA00023134"/>
    </source>
</evidence>
<evidence type="ECO:0000256" key="10">
    <source>
        <dbReference type="RuleBase" id="RU000520"/>
    </source>
</evidence>
<organism evidence="11 12">
    <name type="scientific">Thiohalorhabdus methylotrophus</name>
    <dbReference type="NCBI Taxonomy" id="3242694"/>
    <lineage>
        <taxon>Bacteria</taxon>
        <taxon>Pseudomonadati</taxon>
        <taxon>Pseudomonadota</taxon>
        <taxon>Gammaproteobacteria</taxon>
        <taxon>Thiohalorhabdales</taxon>
        <taxon>Thiohalorhabdaceae</taxon>
        <taxon>Thiohalorhabdus</taxon>
    </lineage>
</organism>
<dbReference type="PANTHER" id="PTHR11846">
    <property type="entry name" value="ADENYLOSUCCINATE SYNTHETASE"/>
    <property type="match status" value="1"/>
</dbReference>
<evidence type="ECO:0000256" key="9">
    <source>
        <dbReference type="PROSITE-ProRule" id="PRU10134"/>
    </source>
</evidence>
<dbReference type="GO" id="GO:0004019">
    <property type="term" value="F:adenylosuccinate synthase activity"/>
    <property type="evidence" value="ECO:0007669"/>
    <property type="project" value="UniProtKB-EC"/>
</dbReference>
<keyword evidence="4 8" id="KW-0547">Nucleotide-binding</keyword>
<comment type="function">
    <text evidence="8">Plays an important role in the de novo pathway of purine nucleotide biosynthesis. Catalyzes the first committed step in the biosynthesis of AMP from IMP.</text>
</comment>
<comment type="similarity">
    <text evidence="8 10">Belongs to the adenylosuccinate synthetase family.</text>
</comment>
<dbReference type="InterPro" id="IPR042111">
    <property type="entry name" value="Adenylosuccinate_synth_dom3"/>
</dbReference>
<dbReference type="PROSITE" id="PS01266">
    <property type="entry name" value="ADENYLOSUCCIN_SYN_1"/>
    <property type="match status" value="1"/>
</dbReference>
<keyword evidence="2 8" id="KW-0436">Ligase</keyword>
<dbReference type="NCBIfam" id="TIGR00184">
    <property type="entry name" value="purA"/>
    <property type="match status" value="1"/>
</dbReference>
<comment type="subcellular location">
    <subcellularLocation>
        <location evidence="8">Cytoplasm</location>
    </subcellularLocation>
</comment>
<keyword evidence="8" id="KW-0963">Cytoplasm</keyword>
<dbReference type="EC" id="6.3.4.4" evidence="8 10"/>
<dbReference type="SUPFAM" id="SSF52540">
    <property type="entry name" value="P-loop containing nucleoside triphosphate hydrolases"/>
    <property type="match status" value="1"/>
</dbReference>
<feature type="binding site" description="in other chain" evidence="8">
    <location>
        <position position="304"/>
    </location>
    <ligand>
        <name>IMP</name>
        <dbReference type="ChEBI" id="CHEBI:58053"/>
        <note>ligand shared between dimeric partners</note>
    </ligand>
</feature>
<gene>
    <name evidence="8" type="primary">purA</name>
    <name evidence="11" type="ORF">ACERLL_15965</name>
</gene>
<dbReference type="InterPro" id="IPR042110">
    <property type="entry name" value="Adenylosuccinate_synth_dom2"/>
</dbReference>
<protein>
    <recommendedName>
        <fullName evidence="8 10">Adenylosuccinate synthetase</fullName>
        <shortName evidence="8">AMPSase</shortName>
        <shortName evidence="8">AdSS</shortName>
        <ecNumber evidence="8 10">6.3.4.4</ecNumber>
    </recommendedName>
    <alternativeName>
        <fullName evidence="8">IMP--aspartate ligase</fullName>
    </alternativeName>
</protein>
<keyword evidence="3 8" id="KW-0479">Metal-binding</keyword>
<feature type="binding site" evidence="8">
    <location>
        <begin position="332"/>
        <end position="334"/>
    </location>
    <ligand>
        <name>GTP</name>
        <dbReference type="ChEBI" id="CHEBI:37565"/>
    </ligand>
</feature>
<evidence type="ECO:0000256" key="5">
    <source>
        <dbReference type="ARBA" id="ARBA00022755"/>
    </source>
</evidence>
<comment type="subunit">
    <text evidence="1 8">Homodimer.</text>
</comment>
<feature type="binding site" description="in other chain" evidence="8">
    <location>
        <position position="240"/>
    </location>
    <ligand>
        <name>IMP</name>
        <dbReference type="ChEBI" id="CHEBI:58053"/>
        <note>ligand shared between dimeric partners</note>
    </ligand>
</feature>
<dbReference type="Gene3D" id="1.10.300.10">
    <property type="entry name" value="Adenylosuccinate Synthetase, subunit A, domain 2"/>
    <property type="match status" value="1"/>
</dbReference>
<dbReference type="InterPro" id="IPR027417">
    <property type="entry name" value="P-loop_NTPase"/>
</dbReference>
<dbReference type="PROSITE" id="PS00513">
    <property type="entry name" value="ADENYLOSUCCIN_SYN_2"/>
    <property type="match status" value="1"/>
</dbReference>
<reference evidence="11 12" key="1">
    <citation type="submission" date="2024-08" db="EMBL/GenBank/DDBJ databases">
        <title>Whole-genome sequencing of halo(alkali)philic microorganisms from hypersaline lakes.</title>
        <authorList>
            <person name="Sorokin D.Y."/>
            <person name="Merkel A.Y."/>
            <person name="Messina E."/>
            <person name="Yakimov M."/>
        </authorList>
    </citation>
    <scope>NUCLEOTIDE SEQUENCE [LARGE SCALE GENOMIC DNA]</scope>
    <source>
        <strain evidence="11 12">Cl-TMA</strain>
    </source>
</reference>
<feature type="binding site" evidence="8">
    <location>
        <position position="41"/>
    </location>
    <ligand>
        <name>Mg(2+)</name>
        <dbReference type="ChEBI" id="CHEBI:18420"/>
    </ligand>
</feature>
<sequence length="431" mass="46418">MDRNVLVVGTQWGDEGKGKIVDLLTEQADVVVRFQGGHNAGHTLVIGGEKTVLHLIPSGILHPGVECLIGNGVVLEPEAFLEEVDRLEQAGQSVKGRLFISNACPLILPHHHLLDHARERARGSQKIGTTGRGIGPAYEDKVARRAIRVADLFHREVLAAKLGEALDYYNFILEHYFRAQSVDFQETLDRLVALAERLAPFVDDTVERLNGHRGAGKRILFEGAQGTWLDVDHGTYPYVTSSNTVAGGASPGAGVGPSALGTVVGVTKAYTTRVGSGPFPTELDDEDAEHMASRGGEFGATTGRARRCGWFDAVALRRSVVVNGVHQLCVTKLDVLDGLDRIRVCTGYRWNGKVSLTPPVGAEALSECEPVYEDLPGWSESTSGVCSREALPQAATDYLDRLAELTGVPIVMISTGPERDETIVLEDPFGG</sequence>
<dbReference type="Pfam" id="PF00709">
    <property type="entry name" value="Adenylsucc_synt"/>
    <property type="match status" value="1"/>
</dbReference>
<dbReference type="Gene3D" id="3.90.170.10">
    <property type="entry name" value="Adenylosuccinate Synthetase, subunit A, domain 3"/>
    <property type="match status" value="1"/>
</dbReference>
<dbReference type="InterPro" id="IPR018220">
    <property type="entry name" value="Adenylosuccin_syn_GTP-bd"/>
</dbReference>
<dbReference type="InterPro" id="IPR033128">
    <property type="entry name" value="Adenylosuccin_syn_Lys_AS"/>
</dbReference>
<name>A0ABV4U0K2_9GAMM</name>
<feature type="active site" description="Proton acceptor" evidence="8">
    <location>
        <position position="14"/>
    </location>
</feature>